<evidence type="ECO:0000313" key="7">
    <source>
        <dbReference type="Proteomes" id="UP000504609"/>
    </source>
</evidence>
<dbReference type="Pfam" id="PF00067">
    <property type="entry name" value="p450"/>
    <property type="match status" value="1"/>
</dbReference>
<evidence type="ECO:0000256" key="5">
    <source>
        <dbReference type="RuleBase" id="RU000461"/>
    </source>
</evidence>
<dbReference type="FunFam" id="1.10.630.10:FF:000011">
    <property type="entry name" value="Cytochrome P450 83B1"/>
    <property type="match status" value="1"/>
</dbReference>
<comment type="similarity">
    <text evidence="1 5">Belongs to the cytochrome P450 family.</text>
</comment>
<evidence type="ECO:0000256" key="1">
    <source>
        <dbReference type="ARBA" id="ARBA00010617"/>
    </source>
</evidence>
<protein>
    <submittedName>
        <fullName evidence="8">Cytochrome P450 71A3-like</fullName>
    </submittedName>
</protein>
<dbReference type="GO" id="GO:0016705">
    <property type="term" value="F:oxidoreductase activity, acting on paired donors, with incorporation or reduction of molecular oxygen"/>
    <property type="evidence" value="ECO:0007669"/>
    <property type="project" value="InterPro"/>
</dbReference>
<feature type="binding site" description="axial binding residue" evidence="4">
    <location>
        <position position="445"/>
    </location>
    <ligand>
        <name>heme</name>
        <dbReference type="ChEBI" id="CHEBI:30413"/>
    </ligand>
    <ligandPart>
        <name>Fe</name>
        <dbReference type="ChEBI" id="CHEBI:18248"/>
    </ligandPart>
</feature>
<comment type="cofactor">
    <cofactor evidence="4">
        <name>heme</name>
        <dbReference type="ChEBI" id="CHEBI:30413"/>
    </cofactor>
</comment>
<dbReference type="Proteomes" id="UP000504609">
    <property type="component" value="Unplaced"/>
</dbReference>
<dbReference type="AlphaFoldDB" id="A0A6J1F4U4"/>
<keyword evidence="6" id="KW-0472">Membrane</keyword>
<dbReference type="GO" id="GO:0020037">
    <property type="term" value="F:heme binding"/>
    <property type="evidence" value="ECO:0007669"/>
    <property type="project" value="InterPro"/>
</dbReference>
<organism evidence="7 8">
    <name type="scientific">Cucurbita moschata</name>
    <name type="common">Winter crookneck squash</name>
    <name type="synonym">Cucurbita pepo var. moschata</name>
    <dbReference type="NCBI Taxonomy" id="3662"/>
    <lineage>
        <taxon>Eukaryota</taxon>
        <taxon>Viridiplantae</taxon>
        <taxon>Streptophyta</taxon>
        <taxon>Embryophyta</taxon>
        <taxon>Tracheophyta</taxon>
        <taxon>Spermatophyta</taxon>
        <taxon>Magnoliopsida</taxon>
        <taxon>eudicotyledons</taxon>
        <taxon>Gunneridae</taxon>
        <taxon>Pentapetalae</taxon>
        <taxon>rosids</taxon>
        <taxon>fabids</taxon>
        <taxon>Cucurbitales</taxon>
        <taxon>Cucurbitaceae</taxon>
        <taxon>Cucurbiteae</taxon>
        <taxon>Cucurbita</taxon>
    </lineage>
</organism>
<dbReference type="InterPro" id="IPR001128">
    <property type="entry name" value="Cyt_P450"/>
</dbReference>
<keyword evidence="2 4" id="KW-0479">Metal-binding</keyword>
<dbReference type="PANTHER" id="PTHR47955">
    <property type="entry name" value="CYTOCHROME P450 FAMILY 71 PROTEIN"/>
    <property type="match status" value="1"/>
</dbReference>
<dbReference type="InterPro" id="IPR017972">
    <property type="entry name" value="Cyt_P450_CS"/>
</dbReference>
<keyword evidence="3 4" id="KW-0408">Iron</keyword>
<name>A0A6J1F4U4_CUCMO</name>
<evidence type="ECO:0000256" key="4">
    <source>
        <dbReference type="PIRSR" id="PIRSR602401-1"/>
    </source>
</evidence>
<evidence type="ECO:0000256" key="6">
    <source>
        <dbReference type="SAM" id="Phobius"/>
    </source>
</evidence>
<dbReference type="Gene3D" id="1.10.630.10">
    <property type="entry name" value="Cytochrome P450"/>
    <property type="match status" value="1"/>
</dbReference>
<dbReference type="GeneID" id="111440879"/>
<keyword evidence="6" id="KW-1133">Transmembrane helix</keyword>
<keyword evidence="7" id="KW-1185">Reference proteome</keyword>
<dbReference type="PRINTS" id="PR00463">
    <property type="entry name" value="EP450I"/>
</dbReference>
<keyword evidence="5" id="KW-0560">Oxidoreductase</keyword>
<sequence>METLQTLQTLLLHPISCTAFVLILIFLLQKWLLSNQNTSKASPPSPPKHPIFGHLLKLGRLPHITLQNYARRYGPLFLLHLGAKPTIVVSSPQLARDIMKTHDLIFANRPKSSVADKLLYGSKDISMSPYGEYWRQIRSIGVLHLLSNNRVQSFRCVREQEVKAMIDYIQHNPLSVNLTELFSRLTNDVICRVALGRKYGIGEDGTKFRSLLLQFGESMASFSIRDFIPWLGWIDGISGLDVQAKRVAKELDVFLDRVIQDHVHPENRDEHNDLVDTLLCIKTGDSIGFPLEMDSIKALILDMFAAGTDTTYTALEWAMSELLKHPESMKKLKSEIKAIVGEKGYVEEEDIEKMHYLKAIIKETLRLHPPLPLLVPRESIQYIKVKGYDINPGTRVMINVWAIGRDPEVWEEAEEFRPERFMKSSMDFKGQNFELVPFGAGRRGCPGIAFVTPVIEIALANVVHKFEWKLPNGAAGEDLDMSGLPGVVLHRKFPLVAMATPC</sequence>
<accession>A0A6J1F4U4</accession>
<evidence type="ECO:0000313" key="8">
    <source>
        <dbReference type="RefSeq" id="XP_022933473.1"/>
    </source>
</evidence>
<gene>
    <name evidence="8" type="primary">LOC111440879</name>
</gene>
<dbReference type="InterPro" id="IPR036396">
    <property type="entry name" value="Cyt_P450_sf"/>
</dbReference>
<keyword evidence="5" id="KW-0503">Monooxygenase</keyword>
<dbReference type="PROSITE" id="PS00086">
    <property type="entry name" value="CYTOCHROME_P450"/>
    <property type="match status" value="1"/>
</dbReference>
<dbReference type="SUPFAM" id="SSF48264">
    <property type="entry name" value="Cytochrome P450"/>
    <property type="match status" value="1"/>
</dbReference>
<dbReference type="GO" id="GO:0005506">
    <property type="term" value="F:iron ion binding"/>
    <property type="evidence" value="ECO:0007669"/>
    <property type="project" value="InterPro"/>
</dbReference>
<proteinExistence type="inferred from homology"/>
<dbReference type="KEGG" id="cmos:111440879"/>
<feature type="transmembrane region" description="Helical" evidence="6">
    <location>
        <begin position="12"/>
        <end position="33"/>
    </location>
</feature>
<dbReference type="CDD" id="cd11072">
    <property type="entry name" value="CYP71-like"/>
    <property type="match status" value="1"/>
</dbReference>
<dbReference type="PRINTS" id="PR00385">
    <property type="entry name" value="P450"/>
</dbReference>
<keyword evidence="6" id="KW-0812">Transmembrane</keyword>
<reference evidence="8" key="1">
    <citation type="submission" date="2025-08" db="UniProtKB">
        <authorList>
            <consortium name="RefSeq"/>
        </authorList>
    </citation>
    <scope>IDENTIFICATION</scope>
    <source>
        <tissue evidence="8">Young leaves</tissue>
    </source>
</reference>
<dbReference type="RefSeq" id="XP_022933473.1">
    <property type="nucleotide sequence ID" value="XM_023077705.1"/>
</dbReference>
<dbReference type="InterPro" id="IPR002401">
    <property type="entry name" value="Cyt_P450_E_grp-I"/>
</dbReference>
<keyword evidence="4 5" id="KW-0349">Heme</keyword>
<evidence type="ECO:0000256" key="2">
    <source>
        <dbReference type="ARBA" id="ARBA00022723"/>
    </source>
</evidence>
<evidence type="ECO:0000256" key="3">
    <source>
        <dbReference type="ARBA" id="ARBA00023004"/>
    </source>
</evidence>
<dbReference type="GO" id="GO:0004497">
    <property type="term" value="F:monooxygenase activity"/>
    <property type="evidence" value="ECO:0007669"/>
    <property type="project" value="UniProtKB-KW"/>
</dbReference>
<dbReference type="PANTHER" id="PTHR47955:SF15">
    <property type="entry name" value="CYTOCHROME P450 71A2-LIKE"/>
    <property type="match status" value="1"/>
</dbReference>